<dbReference type="Proteomes" id="UP001501461">
    <property type="component" value="Unassembled WGS sequence"/>
</dbReference>
<keyword evidence="3" id="KW-1185">Reference proteome</keyword>
<dbReference type="EMBL" id="BAAAMN010000014">
    <property type="protein sequence ID" value="GAA2030778.1"/>
    <property type="molecule type" value="Genomic_DNA"/>
</dbReference>
<evidence type="ECO:0000256" key="1">
    <source>
        <dbReference type="SAM" id="MobiDB-lite"/>
    </source>
</evidence>
<feature type="region of interest" description="Disordered" evidence="1">
    <location>
        <begin position="131"/>
        <end position="155"/>
    </location>
</feature>
<evidence type="ECO:0000313" key="2">
    <source>
        <dbReference type="EMBL" id="GAA2030778.1"/>
    </source>
</evidence>
<sequence>MAAHDYRDHSATQSARLDAQMEMSRRGIKGASTTVLPAHHQGAVHDVDYHEVRAILDLASNGSFSPYAHDNPSYRTVTVNSYATTDDATLDPTDDAEQAEYMVVTVQAVIDVNRLDAAEGVLQGPVERLLKKQNRQQDQPDEIREDYRSEVEKQQEKIARDIGAVAL</sequence>
<feature type="compositionally biased region" description="Basic and acidic residues" evidence="1">
    <location>
        <begin position="141"/>
        <end position="155"/>
    </location>
</feature>
<accession>A0ABN2U7D9</accession>
<organism evidence="2 3">
    <name type="scientific">Yaniella flava</name>
    <dbReference type="NCBI Taxonomy" id="287930"/>
    <lineage>
        <taxon>Bacteria</taxon>
        <taxon>Bacillati</taxon>
        <taxon>Actinomycetota</taxon>
        <taxon>Actinomycetes</taxon>
        <taxon>Micrococcales</taxon>
        <taxon>Micrococcaceae</taxon>
        <taxon>Yaniella</taxon>
    </lineage>
</organism>
<gene>
    <name evidence="2" type="ORF">GCM10009720_08770</name>
</gene>
<protein>
    <submittedName>
        <fullName evidence="2">Uncharacterized protein</fullName>
    </submittedName>
</protein>
<name>A0ABN2U7D9_9MICC</name>
<evidence type="ECO:0000313" key="3">
    <source>
        <dbReference type="Proteomes" id="UP001501461"/>
    </source>
</evidence>
<proteinExistence type="predicted"/>
<dbReference type="RefSeq" id="WP_343956387.1">
    <property type="nucleotide sequence ID" value="NZ_BAAAMN010000014.1"/>
</dbReference>
<reference evidence="2 3" key="1">
    <citation type="journal article" date="2019" name="Int. J. Syst. Evol. Microbiol.">
        <title>The Global Catalogue of Microorganisms (GCM) 10K type strain sequencing project: providing services to taxonomists for standard genome sequencing and annotation.</title>
        <authorList>
            <consortium name="The Broad Institute Genomics Platform"/>
            <consortium name="The Broad Institute Genome Sequencing Center for Infectious Disease"/>
            <person name="Wu L."/>
            <person name="Ma J."/>
        </authorList>
    </citation>
    <scope>NUCLEOTIDE SEQUENCE [LARGE SCALE GENOMIC DNA]</scope>
    <source>
        <strain evidence="2 3">JCM 13595</strain>
    </source>
</reference>
<comment type="caution">
    <text evidence="2">The sequence shown here is derived from an EMBL/GenBank/DDBJ whole genome shotgun (WGS) entry which is preliminary data.</text>
</comment>